<dbReference type="AlphaFoldDB" id="A0A9X4QQ50"/>
<gene>
    <name evidence="2" type="ORF">OMP38_27780</name>
</gene>
<sequence>MKTKRYVVRPKVIDDVLDNPGIGFMTFQRFNGDRLNEGNGWTEGFPIEYQPAGGDLSNERHPRTTIAYFRLYWQFLETAPGQYDWAVIDRALSTAKERGQTLMLRIAPYGESTEKTDVPDWYRELPGVTGNPIQPKWLVDPEDPRYAQYFGGMVRALGRRYDGHPGLEAVDVSFVGPWGEGEGTEKLTDRTREALVDGYVDSFRETPLLMLLTDERTNRYALSRRNVGYRADCLGDMGGSWTNLMEILPGSANDYHDVPLDWSHMMDHYPQKIIQNGFRDAWQKAPVSFEVCWVVQDWYDRKWDIDYIIDQSLKWHISSFNAKSSPIPEAWEPNVRRWLNRMGYRLALRKLTYPCVVRPGGEMTIATWWENLGVAPCYRKYELAVRLKNERDEIVLKTAADIRAWLPGDNLYDGALRLPDALQEGHYQVALGLLDPHSGEPAIRLAVEGRGPDGWYAVGGIEVRHRDEEVDAAEPEPF</sequence>
<dbReference type="RefSeq" id="WP_277567972.1">
    <property type="nucleotide sequence ID" value="NZ_JAPDHZ010000006.1"/>
</dbReference>
<accession>A0A9X4QQ50</accession>
<proteinExistence type="predicted"/>
<protein>
    <submittedName>
        <fullName evidence="2">DUF4832 domain-containing protein</fullName>
    </submittedName>
</protein>
<dbReference type="Proteomes" id="UP001153387">
    <property type="component" value="Unassembled WGS sequence"/>
</dbReference>
<evidence type="ECO:0000259" key="1">
    <source>
        <dbReference type="Pfam" id="PF16116"/>
    </source>
</evidence>
<dbReference type="SUPFAM" id="SSF51445">
    <property type="entry name" value="(Trans)glycosidases"/>
    <property type="match status" value="1"/>
</dbReference>
<dbReference type="InterPro" id="IPR017853">
    <property type="entry name" value="GH"/>
</dbReference>
<name>A0A9X4QQ50_9BACL</name>
<dbReference type="Pfam" id="PF16116">
    <property type="entry name" value="DUF4832"/>
    <property type="match status" value="1"/>
</dbReference>
<organism evidence="2 3">
    <name type="scientific">Cohnella ginsengisoli</name>
    <dbReference type="NCBI Taxonomy" id="425004"/>
    <lineage>
        <taxon>Bacteria</taxon>
        <taxon>Bacillati</taxon>
        <taxon>Bacillota</taxon>
        <taxon>Bacilli</taxon>
        <taxon>Bacillales</taxon>
        <taxon>Paenibacillaceae</taxon>
        <taxon>Cohnella</taxon>
    </lineage>
</organism>
<keyword evidence="3" id="KW-1185">Reference proteome</keyword>
<dbReference type="EMBL" id="JAPDHZ010000006">
    <property type="protein sequence ID" value="MDG0794212.1"/>
    <property type="molecule type" value="Genomic_DNA"/>
</dbReference>
<feature type="domain" description="DUF4832" evidence="1">
    <location>
        <begin position="306"/>
        <end position="446"/>
    </location>
</feature>
<dbReference type="Gene3D" id="3.20.20.80">
    <property type="entry name" value="Glycosidases"/>
    <property type="match status" value="1"/>
</dbReference>
<evidence type="ECO:0000313" key="2">
    <source>
        <dbReference type="EMBL" id="MDG0794212.1"/>
    </source>
</evidence>
<comment type="caution">
    <text evidence="2">The sequence shown here is derived from an EMBL/GenBank/DDBJ whole genome shotgun (WGS) entry which is preliminary data.</text>
</comment>
<dbReference type="InterPro" id="IPR032267">
    <property type="entry name" value="DUF4832"/>
</dbReference>
<evidence type="ECO:0000313" key="3">
    <source>
        <dbReference type="Proteomes" id="UP001153387"/>
    </source>
</evidence>
<reference evidence="2 3" key="1">
    <citation type="submission" date="2022-10" db="EMBL/GenBank/DDBJ databases">
        <title>Comparative genomic analysis of Cohnella hashimotonis sp. nov., isolated from the International Space Station.</title>
        <authorList>
            <person name="Simpson A."/>
            <person name="Venkateswaran K."/>
        </authorList>
    </citation>
    <scope>NUCLEOTIDE SEQUENCE [LARGE SCALE GENOMIC DNA]</scope>
    <source>
        <strain evidence="2 3">DSM 18997</strain>
    </source>
</reference>